<dbReference type="PRINTS" id="PR00080">
    <property type="entry name" value="SDRFAMILY"/>
</dbReference>
<evidence type="ECO:0000256" key="4">
    <source>
        <dbReference type="ARBA" id="ARBA00022553"/>
    </source>
</evidence>
<evidence type="ECO:0000256" key="5">
    <source>
        <dbReference type="ARBA" id="ARBA00022832"/>
    </source>
</evidence>
<evidence type="ECO:0000256" key="7">
    <source>
        <dbReference type="ARBA" id="ARBA00023002"/>
    </source>
</evidence>
<evidence type="ECO:0000256" key="14">
    <source>
        <dbReference type="ARBA" id="ARBA00041063"/>
    </source>
</evidence>
<keyword evidence="6" id="KW-0521">NADP</keyword>
<keyword evidence="4" id="KW-0597">Phosphoprotein</keyword>
<name>Q0S4P2_RHOJR</name>
<keyword evidence="8" id="KW-0443">Lipid metabolism</keyword>
<dbReference type="FunFam" id="3.40.50.720:FF:000084">
    <property type="entry name" value="Short-chain dehydrogenase reductase"/>
    <property type="match status" value="1"/>
</dbReference>
<dbReference type="PANTHER" id="PTHR24317">
    <property type="entry name" value="PEROXISOMAL TRANS-2-ENOYL-COA REDUCTASE"/>
    <property type="match status" value="1"/>
</dbReference>
<evidence type="ECO:0000256" key="3">
    <source>
        <dbReference type="ARBA" id="ARBA00022516"/>
    </source>
</evidence>
<dbReference type="Gene3D" id="3.40.50.720">
    <property type="entry name" value="NAD(P)-binding Rossmann-like Domain"/>
    <property type="match status" value="1"/>
</dbReference>
<reference evidence="23" key="1">
    <citation type="journal article" date="2006" name="Proc. Natl. Acad. Sci. U.S.A.">
        <title>The complete genome of Rhodococcus sp. RHA1 provides insights into a catabolic powerhouse.</title>
        <authorList>
            <person name="McLeod M.P."/>
            <person name="Warren R.L."/>
            <person name="Hsiao W.W.L."/>
            <person name="Araki N."/>
            <person name="Myhre M."/>
            <person name="Fernandes C."/>
            <person name="Miyazawa D."/>
            <person name="Wong W."/>
            <person name="Lillquist A.L."/>
            <person name="Wang D."/>
            <person name="Dosanjh M."/>
            <person name="Hara H."/>
            <person name="Petrescu A."/>
            <person name="Morin R.D."/>
            <person name="Yang G."/>
            <person name="Stott J.M."/>
            <person name="Schein J.E."/>
            <person name="Shin H."/>
            <person name="Smailus D."/>
            <person name="Siddiqui A.S."/>
            <person name="Marra M.A."/>
            <person name="Jones S.J.M."/>
            <person name="Holt R."/>
            <person name="Brinkman F.S.L."/>
            <person name="Miyauchi K."/>
            <person name="Fukuda M."/>
            <person name="Davies J.E."/>
            <person name="Mohn W.W."/>
            <person name="Eltis L.D."/>
        </authorList>
    </citation>
    <scope>NUCLEOTIDE SEQUENCE [LARGE SCALE GENOMIC DNA]</scope>
    <source>
        <strain evidence="23">RHA1</strain>
    </source>
</reference>
<evidence type="ECO:0000256" key="17">
    <source>
        <dbReference type="ARBA" id="ARBA00049108"/>
    </source>
</evidence>
<comment type="catalytic activity">
    <reaction evidence="16">
        <text>(2E)-tetradecenoyl-CoA + NADPH + H(+) = tetradecanoyl-CoA + NADP(+)</text>
        <dbReference type="Rhea" id="RHEA:44968"/>
        <dbReference type="ChEBI" id="CHEBI:15378"/>
        <dbReference type="ChEBI" id="CHEBI:57385"/>
        <dbReference type="ChEBI" id="CHEBI:57783"/>
        <dbReference type="ChEBI" id="CHEBI:58349"/>
        <dbReference type="ChEBI" id="CHEBI:61405"/>
    </reaction>
    <physiologicalReaction direction="left-to-right" evidence="16">
        <dbReference type="Rhea" id="RHEA:44969"/>
    </physiologicalReaction>
</comment>
<comment type="catalytic activity">
    <reaction evidence="15">
        <text>(2E)-dodecenoyl-CoA + NADPH + H(+) = dodecanoyl-CoA + NADP(+)</text>
        <dbReference type="Rhea" id="RHEA:44964"/>
        <dbReference type="ChEBI" id="CHEBI:15378"/>
        <dbReference type="ChEBI" id="CHEBI:57330"/>
        <dbReference type="ChEBI" id="CHEBI:57375"/>
        <dbReference type="ChEBI" id="CHEBI:57783"/>
        <dbReference type="ChEBI" id="CHEBI:58349"/>
    </reaction>
    <physiologicalReaction direction="left-to-right" evidence="15">
        <dbReference type="Rhea" id="RHEA:44965"/>
    </physiologicalReaction>
</comment>
<evidence type="ECO:0000256" key="9">
    <source>
        <dbReference type="ARBA" id="ARBA00023140"/>
    </source>
</evidence>
<dbReference type="SUPFAM" id="SSF51735">
    <property type="entry name" value="NAD(P)-binding Rossmann-fold domains"/>
    <property type="match status" value="1"/>
</dbReference>
<evidence type="ECO:0000313" key="23">
    <source>
        <dbReference type="Proteomes" id="UP000008710"/>
    </source>
</evidence>
<evidence type="ECO:0000256" key="13">
    <source>
        <dbReference type="ARBA" id="ARBA00038849"/>
    </source>
</evidence>
<keyword evidence="7 22" id="KW-0560">Oxidoreductase</keyword>
<dbReference type="EMBL" id="CP000431">
    <property type="protein sequence ID" value="ABG97494.1"/>
    <property type="molecule type" value="Genomic_DNA"/>
</dbReference>
<comment type="catalytic activity">
    <reaction evidence="17">
        <text>(2E)-hexenoyl-CoA + NADPH + H(+) = hexanoyl-CoA + NADP(+)</text>
        <dbReference type="Rhea" id="RHEA:44956"/>
        <dbReference type="ChEBI" id="CHEBI:15378"/>
        <dbReference type="ChEBI" id="CHEBI:57783"/>
        <dbReference type="ChEBI" id="CHEBI:58349"/>
        <dbReference type="ChEBI" id="CHEBI:62077"/>
        <dbReference type="ChEBI" id="CHEBI:62620"/>
    </reaction>
    <physiologicalReaction direction="left-to-right" evidence="17">
        <dbReference type="Rhea" id="RHEA:44957"/>
    </physiologicalReaction>
</comment>
<evidence type="ECO:0000256" key="19">
    <source>
        <dbReference type="ARBA" id="ARBA00049386"/>
    </source>
</evidence>
<gene>
    <name evidence="22" type="ordered locus">RHA1_ro05715</name>
</gene>
<dbReference type="Pfam" id="PF13561">
    <property type="entry name" value="adh_short_C2"/>
    <property type="match status" value="1"/>
</dbReference>
<keyword evidence="10" id="KW-0275">Fatty acid biosynthesis</keyword>
<keyword evidence="5" id="KW-0276">Fatty acid metabolism</keyword>
<evidence type="ECO:0000256" key="1">
    <source>
        <dbReference type="ARBA" id="ARBA00004275"/>
    </source>
</evidence>
<comment type="catalytic activity">
    <reaction evidence="19">
        <text>(2E)-decenoyl-CoA + NADPH + H(+) = decanoyl-CoA + NADP(+)</text>
        <dbReference type="Rhea" id="RHEA:44960"/>
        <dbReference type="ChEBI" id="CHEBI:15378"/>
        <dbReference type="ChEBI" id="CHEBI:57783"/>
        <dbReference type="ChEBI" id="CHEBI:58349"/>
        <dbReference type="ChEBI" id="CHEBI:61406"/>
        <dbReference type="ChEBI" id="CHEBI:61430"/>
    </reaction>
    <physiologicalReaction direction="left-to-right" evidence="19">
        <dbReference type="Rhea" id="RHEA:44961"/>
    </physiologicalReaction>
</comment>
<evidence type="ECO:0000256" key="16">
    <source>
        <dbReference type="ARBA" id="ARBA00048686"/>
    </source>
</evidence>
<organism evidence="22 23">
    <name type="scientific">Rhodococcus jostii (strain RHA1)</name>
    <dbReference type="NCBI Taxonomy" id="101510"/>
    <lineage>
        <taxon>Bacteria</taxon>
        <taxon>Bacillati</taxon>
        <taxon>Actinomycetota</taxon>
        <taxon>Actinomycetes</taxon>
        <taxon>Mycobacteriales</taxon>
        <taxon>Nocardiaceae</taxon>
        <taxon>Rhodococcus</taxon>
    </lineage>
</organism>
<dbReference type="GO" id="GO:0019166">
    <property type="term" value="F:trans-2-enoyl-CoA reductase (NADPH) activity"/>
    <property type="evidence" value="ECO:0007669"/>
    <property type="project" value="UniProtKB-EC"/>
</dbReference>
<dbReference type="InterPro" id="IPR052388">
    <property type="entry name" value="Peroxisomal_t2-enoyl-CoA_red"/>
</dbReference>
<comment type="catalytic activity">
    <reaction evidence="18">
        <text>a (2E)-enoyl-CoA + NADPH + H(+) = a 2,3-saturated acyl-CoA + NADP(+)</text>
        <dbReference type="Rhea" id="RHEA:33763"/>
        <dbReference type="ChEBI" id="CHEBI:15378"/>
        <dbReference type="ChEBI" id="CHEBI:57783"/>
        <dbReference type="ChEBI" id="CHEBI:58349"/>
        <dbReference type="ChEBI" id="CHEBI:58856"/>
        <dbReference type="ChEBI" id="CHEBI:65111"/>
        <dbReference type="EC" id="1.3.1.38"/>
    </reaction>
    <physiologicalReaction direction="left-to-right" evidence="18">
        <dbReference type="Rhea" id="RHEA:33764"/>
    </physiologicalReaction>
</comment>
<comment type="subcellular location">
    <subcellularLocation>
        <location evidence="1">Peroxisome</location>
    </subcellularLocation>
</comment>
<keyword evidence="9" id="KW-0576">Peroxisome</keyword>
<accession>Q0S4P2</accession>
<evidence type="ECO:0000256" key="11">
    <source>
        <dbReference type="ARBA" id="ARBA00037124"/>
    </source>
</evidence>
<evidence type="ECO:0000256" key="18">
    <source>
        <dbReference type="ARBA" id="ARBA00049251"/>
    </source>
</evidence>
<proteinExistence type="predicted"/>
<evidence type="ECO:0000256" key="6">
    <source>
        <dbReference type="ARBA" id="ARBA00022857"/>
    </source>
</evidence>
<evidence type="ECO:0000256" key="8">
    <source>
        <dbReference type="ARBA" id="ARBA00023098"/>
    </source>
</evidence>
<evidence type="ECO:0000256" key="20">
    <source>
        <dbReference type="ARBA" id="ARBA00049559"/>
    </source>
</evidence>
<comment type="function">
    <text evidence="11">Participates in chain elongation of fatty acids. Catalyzes the reduction of trans-2-enoyl-CoAs of varying chain lengths from 6:1 to 16:1, having maximum activity with 10:1 CoA. Has no 2,4-dienoyl-CoA reductase activity.</text>
</comment>
<dbReference type="EC" id="1.3.1.38" evidence="13"/>
<dbReference type="InterPro" id="IPR036291">
    <property type="entry name" value="NAD(P)-bd_dom_sf"/>
</dbReference>
<dbReference type="GO" id="GO:0006633">
    <property type="term" value="P:fatty acid biosynthetic process"/>
    <property type="evidence" value="ECO:0007669"/>
    <property type="project" value="UniProtKB-KW"/>
</dbReference>
<protein>
    <recommendedName>
        <fullName evidence="14">Peroxisomal trans-2-enoyl-CoA reductase</fullName>
        <ecNumber evidence="13">1.3.1.38</ecNumber>
    </recommendedName>
</protein>
<dbReference type="PANTHER" id="PTHR24317:SF7">
    <property type="entry name" value="PEROXISOMAL TRANS-2-ENOYL-COA REDUCTASE"/>
    <property type="match status" value="1"/>
</dbReference>
<evidence type="ECO:0000256" key="15">
    <source>
        <dbReference type="ARBA" id="ARBA00047570"/>
    </source>
</evidence>
<feature type="region of interest" description="Disordered" evidence="21">
    <location>
        <begin position="1"/>
        <end position="26"/>
    </location>
</feature>
<dbReference type="KEGG" id="rha:RHA1_ro05715"/>
<dbReference type="eggNOG" id="COG1028">
    <property type="taxonomic scope" value="Bacteria"/>
</dbReference>
<evidence type="ECO:0000256" key="2">
    <source>
        <dbReference type="ARBA" id="ARBA00005189"/>
    </source>
</evidence>
<evidence type="ECO:0000256" key="12">
    <source>
        <dbReference type="ARBA" id="ARBA00038622"/>
    </source>
</evidence>
<comment type="subunit">
    <text evidence="12">Interacts with PEX5, probably required to target it into peroxisomes.</text>
</comment>
<dbReference type="InterPro" id="IPR002347">
    <property type="entry name" value="SDR_fam"/>
</dbReference>
<dbReference type="Proteomes" id="UP000008710">
    <property type="component" value="Chromosome"/>
</dbReference>
<sequence length="289" mass="29923">MSPHPETAQENHAMTDTHSPGLVPNTADEFEGRVAVVTGGGSGIGRAVAMRWAAAGGTVVVFGRRQNTLEDTVRAAEGVGGKAQAVVCDVRDSDAVDAAIDGVVDRYGRLDALVNNAAGNFVVPSEDLSPGGWKAVVDIVLNGTFYCTRAAGRHMLATGRGTILNTIASYAWHGHPGTVHSAAAKAGVVAMTRTLAVEWGGRGVRINCIAPGPTETEGAGAALWPTEQDRARVLSSVPAARFTTPEEVAESAAFLLSDRSGYITGEVLVTDGGQWLGKSVYTDSQAAAR</sequence>
<comment type="pathway">
    <text evidence="2">Lipid metabolism.</text>
</comment>
<evidence type="ECO:0000256" key="21">
    <source>
        <dbReference type="SAM" id="MobiDB-lite"/>
    </source>
</evidence>
<dbReference type="HOGENOM" id="CLU_010194_1_2_11"/>
<evidence type="ECO:0000256" key="10">
    <source>
        <dbReference type="ARBA" id="ARBA00023160"/>
    </source>
</evidence>
<evidence type="ECO:0000313" key="22">
    <source>
        <dbReference type="EMBL" id="ABG97494.1"/>
    </source>
</evidence>
<dbReference type="AlphaFoldDB" id="Q0S4P2"/>
<dbReference type="PRINTS" id="PR00081">
    <property type="entry name" value="GDHRDH"/>
</dbReference>
<dbReference type="CDD" id="cd05369">
    <property type="entry name" value="TER_DECR_SDR_a"/>
    <property type="match status" value="1"/>
</dbReference>
<keyword evidence="3" id="KW-0444">Lipid biosynthesis</keyword>
<comment type="catalytic activity">
    <reaction evidence="20">
        <text>(2E)-octenoyl-CoA + NADPH + H(+) = octanoyl-CoA + NADP(+)</text>
        <dbReference type="Rhea" id="RHEA:44952"/>
        <dbReference type="ChEBI" id="CHEBI:15378"/>
        <dbReference type="ChEBI" id="CHEBI:57386"/>
        <dbReference type="ChEBI" id="CHEBI:57783"/>
        <dbReference type="ChEBI" id="CHEBI:58349"/>
        <dbReference type="ChEBI" id="CHEBI:62242"/>
    </reaction>
    <physiologicalReaction direction="left-to-right" evidence="20">
        <dbReference type="Rhea" id="RHEA:44953"/>
    </physiologicalReaction>
</comment>